<reference evidence="12 13" key="2">
    <citation type="journal article" date="2021" name="Curr. Genet.">
        <title>Genetic response to nitrogen starvation in the aggressive Eucalyptus foliar pathogen Teratosphaeria destructans.</title>
        <authorList>
            <person name="Havenga M."/>
            <person name="Wingfield B.D."/>
            <person name="Wingfield M.J."/>
            <person name="Dreyer L.L."/>
            <person name="Roets F."/>
            <person name="Aylward J."/>
        </authorList>
    </citation>
    <scope>NUCLEOTIDE SEQUENCE [LARGE SCALE GENOMIC DNA]</scope>
    <source>
        <strain evidence="12">CMW44962</strain>
    </source>
</reference>
<evidence type="ECO:0000256" key="7">
    <source>
        <dbReference type="ARBA" id="ARBA00023242"/>
    </source>
</evidence>
<organism evidence="12 13">
    <name type="scientific">Teratosphaeria destructans</name>
    <dbReference type="NCBI Taxonomy" id="418781"/>
    <lineage>
        <taxon>Eukaryota</taxon>
        <taxon>Fungi</taxon>
        <taxon>Dikarya</taxon>
        <taxon>Ascomycota</taxon>
        <taxon>Pezizomycotina</taxon>
        <taxon>Dothideomycetes</taxon>
        <taxon>Dothideomycetidae</taxon>
        <taxon>Mycosphaerellales</taxon>
        <taxon>Teratosphaeriaceae</taxon>
        <taxon>Teratosphaeria</taxon>
    </lineage>
</organism>
<evidence type="ECO:0000256" key="5">
    <source>
        <dbReference type="ARBA" id="ARBA00023159"/>
    </source>
</evidence>
<dbReference type="OrthoDB" id="4139168at2759"/>
<dbReference type="InterPro" id="IPR048339">
    <property type="entry name" value="Mediator_Med16_C"/>
</dbReference>
<dbReference type="InterPro" id="IPR048338">
    <property type="entry name" value="Mediator_Med16"/>
</dbReference>
<evidence type="ECO:0000256" key="4">
    <source>
        <dbReference type="ARBA" id="ARBA00023015"/>
    </source>
</evidence>
<dbReference type="GO" id="GO:0016592">
    <property type="term" value="C:mediator complex"/>
    <property type="evidence" value="ECO:0007669"/>
    <property type="project" value="InterPro"/>
</dbReference>
<reference evidence="12 13" key="1">
    <citation type="journal article" date="2018" name="IMA Fungus">
        <title>IMA Genome-F 10: Nine draft genome sequences of Claviceps purpurea s.lat., including C. arundinis, C. humidiphila, and C. cf. spartinae, pseudomolecules for the pitch canker pathogen Fusarium circinatum, draft genome of Davidsoniella eucalypti, Grosmannia galeiformis, Quambalaria eucalypti, and Teratosphaeria destructans.</title>
        <authorList>
            <person name="Wingfield B.D."/>
            <person name="Liu M."/>
            <person name="Nguyen H.D."/>
            <person name="Lane F.A."/>
            <person name="Morgan S.W."/>
            <person name="De Vos L."/>
            <person name="Wilken P.M."/>
            <person name="Duong T.A."/>
            <person name="Aylward J."/>
            <person name="Coetzee M.P."/>
            <person name="Dadej K."/>
            <person name="De Beer Z.W."/>
            <person name="Findlay W."/>
            <person name="Havenga M."/>
            <person name="Kolarik M."/>
            <person name="Menzies J.G."/>
            <person name="Naidoo K."/>
            <person name="Pochopski O."/>
            <person name="Shoukouhi P."/>
            <person name="Santana Q.C."/>
            <person name="Seifert K.A."/>
            <person name="Soal N."/>
            <person name="Steenkamp E.T."/>
            <person name="Tatham C.T."/>
            <person name="van der Nest M.A."/>
            <person name="Wingfield M.J."/>
        </authorList>
    </citation>
    <scope>NUCLEOTIDE SEQUENCE [LARGE SCALE GENOMIC DNA]</scope>
    <source>
        <strain evidence="12">CMW44962</strain>
    </source>
</reference>
<gene>
    <name evidence="9" type="primary">MED16</name>
    <name evidence="12" type="ORF">Tdes44962_MAKER08583</name>
</gene>
<evidence type="ECO:0000259" key="11">
    <source>
        <dbReference type="Pfam" id="PF20719"/>
    </source>
</evidence>
<dbReference type="AlphaFoldDB" id="A0A9W7W4S5"/>
<comment type="similarity">
    <text evidence="2 9">Belongs to the Mediator complex subunit 16 family.</text>
</comment>
<comment type="subunit">
    <text evidence="9">Component of the Mediator complex.</text>
</comment>
<feature type="domain" description="Mediator complex subunit Med16 N-terminal" evidence="10">
    <location>
        <begin position="215"/>
        <end position="475"/>
    </location>
</feature>
<comment type="subcellular location">
    <subcellularLocation>
        <location evidence="1 9">Nucleus</location>
    </subcellularLocation>
</comment>
<accession>A0A9W7W4S5</accession>
<evidence type="ECO:0000313" key="12">
    <source>
        <dbReference type="EMBL" id="KAH9835081.1"/>
    </source>
</evidence>
<evidence type="ECO:0000256" key="1">
    <source>
        <dbReference type="ARBA" id="ARBA00004123"/>
    </source>
</evidence>
<dbReference type="EMBL" id="RIBY02000957">
    <property type="protein sequence ID" value="KAH9835081.1"/>
    <property type="molecule type" value="Genomic_DNA"/>
</dbReference>
<protein>
    <recommendedName>
        <fullName evidence="3 9">Mediator of RNA polymerase II transcription subunit 16</fullName>
    </recommendedName>
    <alternativeName>
        <fullName evidence="8 9">Mediator complex subunit 16</fullName>
    </alternativeName>
</protein>
<name>A0A9W7W4S5_9PEZI</name>
<dbReference type="PANTHER" id="PTHR13224">
    <property type="entry name" value="THYROID HORMONE RECEPTOR-ASSOCIATED PROTEIN-RELATED"/>
    <property type="match status" value="1"/>
</dbReference>
<evidence type="ECO:0000256" key="3">
    <source>
        <dbReference type="ARBA" id="ARBA00019614"/>
    </source>
</evidence>
<dbReference type="PANTHER" id="PTHR13224:SF6">
    <property type="entry name" value="MEDIATOR OF RNA POLYMERASE II TRANSCRIPTION SUBUNIT 16"/>
    <property type="match status" value="1"/>
</dbReference>
<keyword evidence="6 9" id="KW-0804">Transcription</keyword>
<keyword evidence="7 9" id="KW-0539">Nucleus</keyword>
<dbReference type="GO" id="GO:0045893">
    <property type="term" value="P:positive regulation of DNA-templated transcription"/>
    <property type="evidence" value="ECO:0007669"/>
    <property type="project" value="TreeGrafter"/>
</dbReference>
<keyword evidence="4 9" id="KW-0805">Transcription regulation</keyword>
<evidence type="ECO:0000256" key="6">
    <source>
        <dbReference type="ARBA" id="ARBA00023163"/>
    </source>
</evidence>
<evidence type="ECO:0000256" key="9">
    <source>
        <dbReference type="RuleBase" id="RU364149"/>
    </source>
</evidence>
<dbReference type="Proteomes" id="UP001138500">
    <property type="component" value="Unassembled WGS sequence"/>
</dbReference>
<keyword evidence="5 9" id="KW-0010">Activator</keyword>
<proteinExistence type="inferred from homology"/>
<comment type="caution">
    <text evidence="12">The sequence shown here is derived from an EMBL/GenBank/DDBJ whole genome shotgun (WGS) entry which is preliminary data.</text>
</comment>
<dbReference type="Pfam" id="PF11635">
    <property type="entry name" value="Med16_N"/>
    <property type="match status" value="1"/>
</dbReference>
<evidence type="ECO:0000313" key="13">
    <source>
        <dbReference type="Proteomes" id="UP001138500"/>
    </source>
</evidence>
<dbReference type="InterPro" id="IPR021665">
    <property type="entry name" value="Mediator_Med16_N"/>
</dbReference>
<comment type="function">
    <text evidence="9">Component of the Mediator complex, a coactivator involved in the regulated transcription of nearly all RNA polymerase II-dependent genes. Mediator functions as a bridge to convey information from gene-specific regulatory proteins to the basal RNA polymerase II transcription machinery. Mediator is recruited to promoters by direct interactions with regulatory proteins and serves as a scaffold for the assembly of a functional preinitiation complex with RNA polymerase II and the general transcription factors.</text>
</comment>
<sequence length="933" mass="102639">MDDTAAMDDNAPMPDGLMDNMVETNMDDLFGDAADNLNINVPLPPIPLPAPLVMRLSEMQRTGCCTKLAWSNTGAIARIAADGKSILISTLFRDRKTGQYEVSQESKYPIHAPASNTFQHIQFNGMGLELVAFDSRGGPHFYSISGNINRMQPNSVEPAAFVNDRSDLDRVVGCAWLRLFPMEFQTVYITPATRTENGYWNAMPRTGNLNMPRIHHPDQRRHSLLCVTTSGKLTLIHQHESGIFQTTSVDLELSGPVDDLITHAAFGERDDHMILATHDTAQRMKVYKVSINWNAAQPNRNVPISVSPVVEVGHLTMVEHVGAQHFENARLSTLKVLSTPPAHTEVGGASTSIVAVFTHAPSALANAQPQQDAYSIIARWSIELTTPNLHTAFTKLKPNGPTPVLIAVSRLKREDDIWTSKLIVSIDLQYLNTLVAMTASDGTLEYRDRLAWETIDNSIDTDVASSLAQSGFSHPGAGEHHIQVAPSPDGSHVAFIKANGKLGTSGMIFPHGWTPLSDGLTNTKAFLEAAVACLARQYSFLSASNAATDEVLALLPPILDRDMKNLFTRTVLKTVCRTIDFCMMDVQRQAQLALRETVNLARPMGALLVLGTEPGLGKTAKKRDFSAQFAYLVLNMRQIGMALIQALTPLIAKPAQFPGGAEAQLSKAASEAPSVAGLIRWIYDLMAYIFDILTEVKRDALNNDDGGKEAKAAFEKLTVDSGTPALQLLLCSSTRSVLTFLLRQYLPGYLAMVQKIKDSRLIKSLGDRQALLEIYDCAKGFPCKLPAIVEFMLEWDSAVRNAFTQGNVGESRRVELELGIITEGLIPEELVPALDRLFRRETGILAKLEDGADMAKLYYMDTSWLGISGSSASDGRRYDAVRKTVMRKGVGRRVCRRCGAETEDVKAEDVKLLPTWLQMTQRHCSCGNYWWVE</sequence>
<evidence type="ECO:0000256" key="8">
    <source>
        <dbReference type="ARBA" id="ARBA00032015"/>
    </source>
</evidence>
<keyword evidence="13" id="KW-1185">Reference proteome</keyword>
<feature type="domain" description="Mediator complex subunit 16 C-terminal" evidence="11">
    <location>
        <begin position="872"/>
        <end position="930"/>
    </location>
</feature>
<evidence type="ECO:0000259" key="10">
    <source>
        <dbReference type="Pfam" id="PF11635"/>
    </source>
</evidence>
<evidence type="ECO:0000256" key="2">
    <source>
        <dbReference type="ARBA" id="ARBA00006543"/>
    </source>
</evidence>
<dbReference type="Pfam" id="PF20719">
    <property type="entry name" value="Med16_C"/>
    <property type="match status" value="1"/>
</dbReference>